<dbReference type="Gene3D" id="1.10.10.10">
    <property type="entry name" value="Winged helix-like DNA-binding domain superfamily/Winged helix DNA-binding domain"/>
    <property type="match status" value="1"/>
</dbReference>
<dbReference type="InterPro" id="IPR023187">
    <property type="entry name" value="Tscrpt_reg_MarR-type_CS"/>
</dbReference>
<dbReference type="InterPro" id="IPR039422">
    <property type="entry name" value="MarR/SlyA-like"/>
</dbReference>
<dbReference type="GO" id="GO:0003700">
    <property type="term" value="F:DNA-binding transcription factor activity"/>
    <property type="evidence" value="ECO:0007669"/>
    <property type="project" value="InterPro"/>
</dbReference>
<keyword evidence="1" id="KW-0805">Transcription regulation</keyword>
<dbReference type="GO" id="GO:0003677">
    <property type="term" value="F:DNA binding"/>
    <property type="evidence" value="ECO:0007669"/>
    <property type="project" value="UniProtKB-KW"/>
</dbReference>
<dbReference type="Proteomes" id="UP000006265">
    <property type="component" value="Unassembled WGS sequence"/>
</dbReference>
<sequence>MPDDPPLGFLLHRAANALRADVTATVLEPLNLTFPQYICLRILSKKPGRSNAELARDINVSPQAMNVVLRSLEDRGLVVRPADAASGRSQPAKLTRAGVRLLTRTDPGVRDAERRMLAHLSTEERHVFKRVLMSLVTD</sequence>
<dbReference type="SMART" id="SM00347">
    <property type="entry name" value="HTH_MARR"/>
    <property type="match status" value="1"/>
</dbReference>
<proteinExistence type="predicted"/>
<dbReference type="EMBL" id="AMRA01000043">
    <property type="protein sequence ID" value="EKF24219.1"/>
    <property type="molecule type" value="Genomic_DNA"/>
</dbReference>
<comment type="caution">
    <text evidence="5">The sequence shown here is derived from an EMBL/GenBank/DDBJ whole genome shotgun (WGS) entry which is preliminary data.</text>
</comment>
<dbReference type="eggNOG" id="COG1846">
    <property type="taxonomic scope" value="Bacteria"/>
</dbReference>
<evidence type="ECO:0000259" key="4">
    <source>
        <dbReference type="PROSITE" id="PS50995"/>
    </source>
</evidence>
<name>K5BK44_MYCHD</name>
<dbReference type="STRING" id="1122247.GCA_000379865_02190"/>
<keyword evidence="6" id="KW-1185">Reference proteome</keyword>
<evidence type="ECO:0000256" key="3">
    <source>
        <dbReference type="ARBA" id="ARBA00023163"/>
    </source>
</evidence>
<keyword evidence="3" id="KW-0804">Transcription</keyword>
<dbReference type="OrthoDB" id="3177763at2"/>
<dbReference type="PANTHER" id="PTHR33164:SF43">
    <property type="entry name" value="HTH-TYPE TRANSCRIPTIONAL REPRESSOR YETL"/>
    <property type="match status" value="1"/>
</dbReference>
<dbReference type="AlphaFoldDB" id="K5BK44"/>
<evidence type="ECO:0000313" key="6">
    <source>
        <dbReference type="Proteomes" id="UP000006265"/>
    </source>
</evidence>
<dbReference type="PROSITE" id="PS50995">
    <property type="entry name" value="HTH_MARR_2"/>
    <property type="match status" value="1"/>
</dbReference>
<evidence type="ECO:0000256" key="2">
    <source>
        <dbReference type="ARBA" id="ARBA00023125"/>
    </source>
</evidence>
<dbReference type="InterPro" id="IPR000835">
    <property type="entry name" value="HTH_MarR-typ"/>
</dbReference>
<reference evidence="5 6" key="1">
    <citation type="journal article" date="2012" name="J. Bacteriol.">
        <title>Genome sequence of Mycobacterium hassiacum DSM 44199, a rare source of heat-stable mycobacterial proteins.</title>
        <authorList>
            <person name="Tiago I."/>
            <person name="Maranha A."/>
            <person name="Mendes V."/>
            <person name="Alarico S."/>
            <person name="Moynihan P.J."/>
            <person name="Clarke A.J."/>
            <person name="Macedo-Ribeiro S."/>
            <person name="Pereira P.J."/>
            <person name="Empadinhas N."/>
        </authorList>
    </citation>
    <scope>NUCLEOTIDE SEQUENCE [LARGE SCALE GENOMIC DNA]</scope>
    <source>
        <strain evidence="6">DSM 44199 / CIP 105218 / JCM 12690 / 3849</strain>
    </source>
</reference>
<dbReference type="GO" id="GO:0006950">
    <property type="term" value="P:response to stress"/>
    <property type="evidence" value="ECO:0007669"/>
    <property type="project" value="TreeGrafter"/>
</dbReference>
<feature type="domain" description="HTH marR-type" evidence="4">
    <location>
        <begin position="4"/>
        <end position="137"/>
    </location>
</feature>
<dbReference type="Pfam" id="PF01047">
    <property type="entry name" value="MarR"/>
    <property type="match status" value="1"/>
</dbReference>
<dbReference type="InterPro" id="IPR036390">
    <property type="entry name" value="WH_DNA-bd_sf"/>
</dbReference>
<organism evidence="5 6">
    <name type="scientific">Mycolicibacterium hassiacum (strain DSM 44199 / CIP 105218 / JCM 12690 / 3849)</name>
    <name type="common">Mycobacterium hassiacum</name>
    <dbReference type="NCBI Taxonomy" id="1122247"/>
    <lineage>
        <taxon>Bacteria</taxon>
        <taxon>Bacillati</taxon>
        <taxon>Actinomycetota</taxon>
        <taxon>Actinomycetes</taxon>
        <taxon>Mycobacteriales</taxon>
        <taxon>Mycobacteriaceae</taxon>
        <taxon>Mycolicibacterium</taxon>
    </lineage>
</organism>
<dbReference type="PANTHER" id="PTHR33164">
    <property type="entry name" value="TRANSCRIPTIONAL REGULATOR, MARR FAMILY"/>
    <property type="match status" value="1"/>
</dbReference>
<gene>
    <name evidence="5" type="ORF">C731_1742</name>
</gene>
<evidence type="ECO:0000256" key="1">
    <source>
        <dbReference type="ARBA" id="ARBA00023015"/>
    </source>
</evidence>
<protein>
    <submittedName>
        <fullName evidence="5">MarR family protein</fullName>
    </submittedName>
</protein>
<dbReference type="PROSITE" id="PS01117">
    <property type="entry name" value="HTH_MARR_1"/>
    <property type="match status" value="1"/>
</dbReference>
<keyword evidence="2" id="KW-0238">DNA-binding</keyword>
<dbReference type="PATRIC" id="fig|1122247.3.peg.1677"/>
<dbReference type="SUPFAM" id="SSF46785">
    <property type="entry name" value="Winged helix' DNA-binding domain"/>
    <property type="match status" value="1"/>
</dbReference>
<dbReference type="InterPro" id="IPR036388">
    <property type="entry name" value="WH-like_DNA-bd_sf"/>
</dbReference>
<dbReference type="PRINTS" id="PR00598">
    <property type="entry name" value="HTHMARR"/>
</dbReference>
<evidence type="ECO:0000313" key="5">
    <source>
        <dbReference type="EMBL" id="EKF24219.1"/>
    </source>
</evidence>
<accession>K5BK44</accession>